<keyword evidence="4 9" id="KW-0547">Nucleotide-binding</keyword>
<evidence type="ECO:0000256" key="2">
    <source>
        <dbReference type="ARBA" id="ARBA00004305"/>
    </source>
</evidence>
<evidence type="ECO:0000256" key="1">
    <source>
        <dbReference type="ARBA" id="ARBA00001953"/>
    </source>
</evidence>
<keyword evidence="3" id="KW-0436">Ligase</keyword>
<dbReference type="SUPFAM" id="SSF52440">
    <property type="entry name" value="PreATP-grasp domain"/>
    <property type="match status" value="1"/>
</dbReference>
<feature type="domain" description="ATP-grasp" evidence="11">
    <location>
        <begin position="167"/>
        <end position="365"/>
    </location>
</feature>
<proteinExistence type="predicted"/>
<keyword evidence="6" id="KW-0809">Transit peptide</keyword>
<dbReference type="InterPro" id="IPR005482">
    <property type="entry name" value="Biotin_COase_C"/>
</dbReference>
<protein>
    <submittedName>
        <fullName evidence="13">Methylcrotonoyl-carboxylase</fullName>
    </submittedName>
</protein>
<dbReference type="Proteomes" id="UP000019335">
    <property type="component" value="Chromosome 17"/>
</dbReference>
<comment type="subcellular location">
    <subcellularLocation>
        <location evidence="2">Mitochondrion matrix</location>
    </subcellularLocation>
</comment>
<dbReference type="Pfam" id="PF02786">
    <property type="entry name" value="CPSase_L_D2"/>
    <property type="match status" value="1"/>
</dbReference>
<evidence type="ECO:0000256" key="8">
    <source>
        <dbReference type="ARBA" id="ARBA00023267"/>
    </source>
</evidence>
<dbReference type="OrthoDB" id="196847at2759"/>
<evidence type="ECO:0000256" key="3">
    <source>
        <dbReference type="ARBA" id="ARBA00022598"/>
    </source>
</evidence>
<keyword evidence="5 9" id="KW-0067">ATP-binding</keyword>
<dbReference type="SMART" id="SM00878">
    <property type="entry name" value="Biotin_carb_C"/>
    <property type="match status" value="1"/>
</dbReference>
<gene>
    <name evidence="13" type="ORF">Naga_100053g29</name>
</gene>
<evidence type="ECO:0000256" key="5">
    <source>
        <dbReference type="ARBA" id="ARBA00022840"/>
    </source>
</evidence>
<keyword evidence="14" id="KW-1185">Reference proteome</keyword>
<comment type="cofactor">
    <cofactor evidence="1">
        <name>biotin</name>
        <dbReference type="ChEBI" id="CHEBI:57586"/>
    </cofactor>
</comment>
<dbReference type="FunFam" id="3.30.470.20:FF:000028">
    <property type="entry name" value="Methylcrotonoyl-CoA carboxylase subunit alpha, mitochondrial"/>
    <property type="match status" value="1"/>
</dbReference>
<reference evidence="13 14" key="1">
    <citation type="journal article" date="2014" name="Mol. Plant">
        <title>Chromosome Scale Genome Assembly and Transcriptome Profiling of Nannochloropsis gaditana in Nitrogen Depletion.</title>
        <authorList>
            <person name="Corteggiani Carpinelli E."/>
            <person name="Telatin A."/>
            <person name="Vitulo N."/>
            <person name="Forcato C."/>
            <person name="D'Angelo M."/>
            <person name="Schiavon R."/>
            <person name="Vezzi A."/>
            <person name="Giacometti G.M."/>
            <person name="Morosinotto T."/>
            <person name="Valle G."/>
        </authorList>
    </citation>
    <scope>NUCLEOTIDE SEQUENCE [LARGE SCALE GENOMIC DNA]</scope>
    <source>
        <strain evidence="13 14">B-31</strain>
    </source>
</reference>
<evidence type="ECO:0000313" key="14">
    <source>
        <dbReference type="Proteomes" id="UP000019335"/>
    </source>
</evidence>
<organism evidence="13 14">
    <name type="scientific">Nannochloropsis gaditana</name>
    <dbReference type="NCBI Taxonomy" id="72520"/>
    <lineage>
        <taxon>Eukaryota</taxon>
        <taxon>Sar</taxon>
        <taxon>Stramenopiles</taxon>
        <taxon>Ochrophyta</taxon>
        <taxon>Eustigmatophyceae</taxon>
        <taxon>Eustigmatales</taxon>
        <taxon>Monodopsidaceae</taxon>
        <taxon>Nannochloropsis</taxon>
    </lineage>
</organism>
<dbReference type="InterPro" id="IPR000089">
    <property type="entry name" value="Biotin_lipoyl"/>
</dbReference>
<dbReference type="InterPro" id="IPR011761">
    <property type="entry name" value="ATP-grasp"/>
</dbReference>
<dbReference type="Pfam" id="PF00289">
    <property type="entry name" value="Biotin_carb_N"/>
    <property type="match status" value="1"/>
</dbReference>
<keyword evidence="7" id="KW-0496">Mitochondrion</keyword>
<feature type="domain" description="Lipoyl-binding" evidence="10">
    <location>
        <begin position="670"/>
        <end position="744"/>
    </location>
</feature>
<keyword evidence="8" id="KW-0092">Biotin</keyword>
<dbReference type="AlphaFoldDB" id="W7TSL4"/>
<dbReference type="SUPFAM" id="SSF56059">
    <property type="entry name" value="Glutathione synthetase ATP-binding domain-like"/>
    <property type="match status" value="1"/>
</dbReference>
<sequence length="746" mass="80769">MWNCGRLVKIHISLPWRTSGSVLYSRSLMSHGSTSATPVEGSPPSSKPFTKLLIANRGEIACRIIRTARKMGIKTVAVYSDADARSQFVRMADEAHWIGPSPTTESYLVKEKILEVAKRAGVQALHPGYGFLSENPDFAEMCQSAGVVFVGPPVPALRSMGSKAAAKRIMTEAGVPVTPAYYGEEQDDARLLAEAEKVGYPVMIKAVTGGGGKGMRRVMAAADFLPALEACRREALKSFGRDRMLIEKYLVDPRHIELQVFGDRHGNAVHLHERDCSVQRRHQKVLEESPAPGLGEALREEMGRAAVLAAKAVGYTGAGTVEFLLDPASQRFYFCEMNTRLQVEHCVTEMVTGVDLVEWQLRVAAGEPLPVREQADIRARGHAIEARIYAENPAKGFLPATGSLKRLRTPVSEEGAVRVETGVVEGDEVSMYYDPMIAKLLTWAPSRPEALRRMARGLRDYQIAGLPNNLEFLERCVGHPAFERGGVTTGFLVEYEADVSIPPPSPPSPHLLALAAYALTQQREAPRGSTPWLGGAWRGVGRRRLPVEFVVDGLEESFALKAGVMDGGVQEGGGGGRHAWGLRVEMPDGQAYRVSGSRCEGERASGAHGDEWEATVEGVTYKYSAWIEDGGMRGGARVQLWLRSGGLVDDPLQRTTFSLRVPAAALGHELAGGVMPRILAPMPGKLVKVLVKAGEAVRKGQSLLILEAMKMEHVITAPQDATVDSVARAVGDVVQEGIPLVSLKAA</sequence>
<dbReference type="GO" id="GO:0004485">
    <property type="term" value="F:methylcrotonoyl-CoA carboxylase activity"/>
    <property type="evidence" value="ECO:0007669"/>
    <property type="project" value="TreeGrafter"/>
</dbReference>
<evidence type="ECO:0000256" key="9">
    <source>
        <dbReference type="PROSITE-ProRule" id="PRU00409"/>
    </source>
</evidence>
<name>W7TSL4_9STRA</name>
<dbReference type="Pfam" id="PF02785">
    <property type="entry name" value="Biotin_carb_C"/>
    <property type="match status" value="1"/>
</dbReference>
<dbReference type="SUPFAM" id="SSF51246">
    <property type="entry name" value="Rudiment single hybrid motif"/>
    <property type="match status" value="1"/>
</dbReference>
<dbReference type="InterPro" id="IPR011054">
    <property type="entry name" value="Rudment_hybrid_motif"/>
</dbReference>
<dbReference type="InterPro" id="IPR016185">
    <property type="entry name" value="PreATP-grasp_dom_sf"/>
</dbReference>
<evidence type="ECO:0000256" key="6">
    <source>
        <dbReference type="ARBA" id="ARBA00022946"/>
    </source>
</evidence>
<evidence type="ECO:0000259" key="12">
    <source>
        <dbReference type="PROSITE" id="PS50979"/>
    </source>
</evidence>
<dbReference type="InterPro" id="IPR005479">
    <property type="entry name" value="CPAse_ATP-bd"/>
</dbReference>
<dbReference type="Pfam" id="PF00364">
    <property type="entry name" value="Biotin_lipoyl"/>
    <property type="match status" value="1"/>
</dbReference>
<dbReference type="EMBL" id="AZIL01001690">
    <property type="protein sequence ID" value="EWM23339.1"/>
    <property type="molecule type" value="Genomic_DNA"/>
</dbReference>
<evidence type="ECO:0000313" key="13">
    <source>
        <dbReference type="EMBL" id="EWM23339.1"/>
    </source>
</evidence>
<evidence type="ECO:0000256" key="7">
    <source>
        <dbReference type="ARBA" id="ARBA00023128"/>
    </source>
</evidence>
<dbReference type="InterPro" id="IPR005481">
    <property type="entry name" value="BC-like_N"/>
</dbReference>
<dbReference type="FunFam" id="2.40.50.100:FF:000003">
    <property type="entry name" value="Acetyl-CoA carboxylase biotin carboxyl carrier protein"/>
    <property type="match status" value="1"/>
</dbReference>
<dbReference type="GO" id="GO:0005759">
    <property type="term" value="C:mitochondrial matrix"/>
    <property type="evidence" value="ECO:0007669"/>
    <property type="project" value="UniProtKB-SubCell"/>
</dbReference>
<dbReference type="PROSITE" id="PS50979">
    <property type="entry name" value="BC"/>
    <property type="match status" value="1"/>
</dbReference>
<dbReference type="SUPFAM" id="SSF51230">
    <property type="entry name" value="Single hybrid motif"/>
    <property type="match status" value="1"/>
</dbReference>
<accession>W7TSL4</accession>
<dbReference type="InterPro" id="IPR050856">
    <property type="entry name" value="Biotin_carboxylase_complex"/>
</dbReference>
<evidence type="ECO:0000256" key="4">
    <source>
        <dbReference type="ARBA" id="ARBA00022741"/>
    </source>
</evidence>
<dbReference type="Gene3D" id="2.40.50.100">
    <property type="match status" value="1"/>
</dbReference>
<evidence type="ECO:0000259" key="10">
    <source>
        <dbReference type="PROSITE" id="PS50968"/>
    </source>
</evidence>
<dbReference type="PROSITE" id="PS50968">
    <property type="entry name" value="BIOTINYL_LIPOYL"/>
    <property type="match status" value="1"/>
</dbReference>
<dbReference type="GO" id="GO:0005524">
    <property type="term" value="F:ATP binding"/>
    <property type="evidence" value="ECO:0007669"/>
    <property type="project" value="UniProtKB-UniRule"/>
</dbReference>
<dbReference type="CDD" id="cd06850">
    <property type="entry name" value="biotinyl_domain"/>
    <property type="match status" value="1"/>
</dbReference>
<dbReference type="PANTHER" id="PTHR18866">
    <property type="entry name" value="CARBOXYLASE:PYRUVATE/ACETYL-COA/PROPIONYL-COA CARBOXYLASE"/>
    <property type="match status" value="1"/>
</dbReference>
<dbReference type="InterPro" id="IPR001882">
    <property type="entry name" value="Biotin_BS"/>
</dbReference>
<dbReference type="PROSITE" id="PS00188">
    <property type="entry name" value="BIOTIN"/>
    <property type="match status" value="1"/>
</dbReference>
<dbReference type="InterPro" id="IPR011764">
    <property type="entry name" value="Biotin_carboxylation_dom"/>
</dbReference>
<dbReference type="PROSITE" id="PS50975">
    <property type="entry name" value="ATP_GRASP"/>
    <property type="match status" value="1"/>
</dbReference>
<dbReference type="FunFam" id="3.40.50.20:FF:000010">
    <property type="entry name" value="Propionyl-CoA carboxylase subunit alpha"/>
    <property type="match status" value="1"/>
</dbReference>
<dbReference type="FunFam" id="3.30.1490.20:FF:000003">
    <property type="entry name" value="acetyl-CoA carboxylase isoform X1"/>
    <property type="match status" value="1"/>
</dbReference>
<comment type="caution">
    <text evidence="13">The sequence shown here is derived from an EMBL/GenBank/DDBJ whole genome shotgun (WGS) entry which is preliminary data.</text>
</comment>
<dbReference type="Gene3D" id="3.30.470.20">
    <property type="entry name" value="ATP-grasp fold, B domain"/>
    <property type="match status" value="1"/>
</dbReference>
<dbReference type="GO" id="GO:0046872">
    <property type="term" value="F:metal ion binding"/>
    <property type="evidence" value="ECO:0007669"/>
    <property type="project" value="InterPro"/>
</dbReference>
<dbReference type="InterPro" id="IPR011053">
    <property type="entry name" value="Single_hybrid_motif"/>
</dbReference>
<evidence type="ECO:0000259" key="11">
    <source>
        <dbReference type="PROSITE" id="PS50975"/>
    </source>
</evidence>
<dbReference type="PANTHER" id="PTHR18866:SF33">
    <property type="entry name" value="METHYLCROTONOYL-COA CARBOXYLASE SUBUNIT ALPHA, MITOCHONDRIAL-RELATED"/>
    <property type="match status" value="1"/>
</dbReference>
<feature type="domain" description="Biotin carboxylation" evidence="12">
    <location>
        <begin position="48"/>
        <end position="497"/>
    </location>
</feature>